<protein>
    <recommendedName>
        <fullName evidence="4">DUF222 domain-containing protein</fullName>
    </recommendedName>
</protein>
<feature type="compositionally biased region" description="Acidic residues" evidence="1">
    <location>
        <begin position="537"/>
        <end position="554"/>
    </location>
</feature>
<keyword evidence="3" id="KW-1185">Reference proteome</keyword>
<feature type="compositionally biased region" description="Low complexity" evidence="1">
    <location>
        <begin position="433"/>
        <end position="444"/>
    </location>
</feature>
<feature type="non-terminal residue" evidence="2">
    <location>
        <position position="668"/>
    </location>
</feature>
<evidence type="ECO:0000313" key="2">
    <source>
        <dbReference type="EMBL" id="PWJ54559.1"/>
    </source>
</evidence>
<name>A0A316AAX3_9ACTN</name>
<evidence type="ECO:0000313" key="3">
    <source>
        <dbReference type="Proteomes" id="UP000245469"/>
    </source>
</evidence>
<feature type="compositionally biased region" description="Pro residues" evidence="1">
    <location>
        <begin position="640"/>
        <end position="656"/>
    </location>
</feature>
<feature type="compositionally biased region" description="Polar residues" evidence="1">
    <location>
        <begin position="659"/>
        <end position="668"/>
    </location>
</feature>
<gene>
    <name evidence="2" type="ORF">BXY45_1061</name>
</gene>
<evidence type="ECO:0000256" key="1">
    <source>
        <dbReference type="SAM" id="MobiDB-lite"/>
    </source>
</evidence>
<feature type="compositionally biased region" description="Acidic residues" evidence="1">
    <location>
        <begin position="469"/>
        <end position="500"/>
    </location>
</feature>
<feature type="region of interest" description="Disordered" evidence="1">
    <location>
        <begin position="1"/>
        <end position="26"/>
    </location>
</feature>
<dbReference type="Proteomes" id="UP000245469">
    <property type="component" value="Unassembled WGS sequence"/>
</dbReference>
<comment type="caution">
    <text evidence="2">The sequence shown here is derived from an EMBL/GenBank/DDBJ whole genome shotgun (WGS) entry which is preliminary data.</text>
</comment>
<sequence>MSSSGAPEWAVGDYDDEPTRNSATPAFALDDDGERLVPFSIPWWTKVLAAEPLTGSIAERRRLRGCVVAAVEQSPGSAQMAALETLLTVVNANQSSASAAPEVDPAGLGLSSREWTEVIAASDRCASYLYALQLNFIAGLDTAKLAEQSSRATWKDSRRPASDELAPVLRISGRSATALVGQARQLCFLPAAEEALVCGVMTPSQWRELVTVCRRLPEGVEGERARRVVEATAVAAAATLSRARLAATLEEAALAADPGYAARAMAAGINDRDVVLRASPLPGCARIVADMELGDATRVWQVINQIAANALAGDTENPDAGDGDAGEGEPETRTKGQLRADALASLVLGDIEATPVTIAQALGDPVPGEAGEPTEPAADRSSPLGEELFADGGHADDLADDLEDTDDDRDEHDVEDFDEDDEGDEGDESGSMNASAARAAADNRAPVRIPTPEQRARLSEIHIVVLADDLIDDDLEDPDGDEDSNGPEGDEGPEDPDSGPDDPYNGPDEEPDGPPDDGPDGRPGDGGEVNGPGGWPDDPEGPDDWPGDLDDWPDTDLPAPEPSSQPHGHHGHHDREPEESSGSSATPPPAPTPTSPPGSSPPSSTATATSPPGGRDRPRPTNAPPTSEQPAQCPAHRSDPTPPRPNATGTPPPAPNRPSFTGSTSNNA</sequence>
<dbReference type="EMBL" id="QGDQ01000006">
    <property type="protein sequence ID" value="PWJ54559.1"/>
    <property type="molecule type" value="Genomic_DNA"/>
</dbReference>
<feature type="compositionally biased region" description="Acidic residues" evidence="1">
    <location>
        <begin position="507"/>
        <end position="518"/>
    </location>
</feature>
<proteinExistence type="predicted"/>
<feature type="compositionally biased region" description="Pro residues" evidence="1">
    <location>
        <begin position="586"/>
        <end position="600"/>
    </location>
</feature>
<accession>A0A316AAX3</accession>
<reference evidence="2 3" key="1">
    <citation type="submission" date="2018-03" db="EMBL/GenBank/DDBJ databases">
        <title>Genomic Encyclopedia of Archaeal and Bacterial Type Strains, Phase II (KMG-II): from individual species to whole genera.</title>
        <authorList>
            <person name="Goeker M."/>
        </authorList>
    </citation>
    <scope>NUCLEOTIDE SEQUENCE [LARGE SCALE GENOMIC DNA]</scope>
    <source>
        <strain evidence="2 3">DSM 44889</strain>
    </source>
</reference>
<feature type="compositionally biased region" description="Acidic residues" evidence="1">
    <location>
        <begin position="398"/>
        <end position="428"/>
    </location>
</feature>
<feature type="compositionally biased region" description="Low complexity" evidence="1">
    <location>
        <begin position="601"/>
        <end position="613"/>
    </location>
</feature>
<feature type="compositionally biased region" description="Acidic residues" evidence="1">
    <location>
        <begin position="316"/>
        <end position="329"/>
    </location>
</feature>
<evidence type="ECO:0008006" key="4">
    <source>
        <dbReference type="Google" id="ProtNLM"/>
    </source>
</evidence>
<organism evidence="2 3">
    <name type="scientific">Quadrisphaera granulorum</name>
    <dbReference type="NCBI Taxonomy" id="317664"/>
    <lineage>
        <taxon>Bacteria</taxon>
        <taxon>Bacillati</taxon>
        <taxon>Actinomycetota</taxon>
        <taxon>Actinomycetes</taxon>
        <taxon>Kineosporiales</taxon>
        <taxon>Kineosporiaceae</taxon>
        <taxon>Quadrisphaera</taxon>
    </lineage>
</organism>
<dbReference type="AlphaFoldDB" id="A0A316AAX3"/>
<feature type="region of interest" description="Disordered" evidence="1">
    <location>
        <begin position="313"/>
        <end position="336"/>
    </location>
</feature>
<feature type="region of interest" description="Disordered" evidence="1">
    <location>
        <begin position="362"/>
        <end position="668"/>
    </location>
</feature>